<protein>
    <submittedName>
        <fullName evidence="1">Uncharacterized protein</fullName>
    </submittedName>
</protein>
<reference evidence="1" key="2">
    <citation type="submission" date="2025-09" db="UniProtKB">
        <authorList>
            <consortium name="EnsemblPlants"/>
        </authorList>
    </citation>
    <scope>IDENTIFICATION</scope>
</reference>
<organism evidence="1 2">
    <name type="scientific">Avena sativa</name>
    <name type="common">Oat</name>
    <dbReference type="NCBI Taxonomy" id="4498"/>
    <lineage>
        <taxon>Eukaryota</taxon>
        <taxon>Viridiplantae</taxon>
        <taxon>Streptophyta</taxon>
        <taxon>Embryophyta</taxon>
        <taxon>Tracheophyta</taxon>
        <taxon>Spermatophyta</taxon>
        <taxon>Magnoliopsida</taxon>
        <taxon>Liliopsida</taxon>
        <taxon>Poales</taxon>
        <taxon>Poaceae</taxon>
        <taxon>BOP clade</taxon>
        <taxon>Pooideae</taxon>
        <taxon>Poodae</taxon>
        <taxon>Poeae</taxon>
        <taxon>Poeae Chloroplast Group 1 (Aveneae type)</taxon>
        <taxon>Aveninae</taxon>
        <taxon>Avena</taxon>
    </lineage>
</organism>
<dbReference type="EnsemblPlants" id="AVESA.00010b.r2.4CG1316770.1">
    <property type="protein sequence ID" value="AVESA.00010b.r2.4CG1316770.1.CDS"/>
    <property type="gene ID" value="AVESA.00010b.r2.4CG1316770"/>
</dbReference>
<proteinExistence type="predicted"/>
<name>A0ACD5WVW8_AVESA</name>
<keyword evidence="2" id="KW-1185">Reference proteome</keyword>
<sequence length="199" mass="22579">MRTTAAGRRVDVANILSFGDDLVRVLLDSKDGESLAQACQGAGMLRSACRSESGDLELQVKEYQDKIISCKEKLDKAKSETVTDEELNALQNEMEEELQSEQQLRQDLRAVSDELENLDLQRASVEERKDAVKKKEKDMLKAQSMLSMCVSVTNIMPNFEDKDKISGYIVDKNMKTVDKFEFEKTVSPVEICDKLWKMI</sequence>
<evidence type="ECO:0000313" key="2">
    <source>
        <dbReference type="Proteomes" id="UP001732700"/>
    </source>
</evidence>
<evidence type="ECO:0000313" key="1">
    <source>
        <dbReference type="EnsemblPlants" id="AVESA.00010b.r2.4CG1316770.1.CDS"/>
    </source>
</evidence>
<dbReference type="Proteomes" id="UP001732700">
    <property type="component" value="Chromosome 4C"/>
</dbReference>
<accession>A0ACD5WVW8</accession>
<reference evidence="1" key="1">
    <citation type="submission" date="2021-05" db="EMBL/GenBank/DDBJ databases">
        <authorList>
            <person name="Scholz U."/>
            <person name="Mascher M."/>
            <person name="Fiebig A."/>
        </authorList>
    </citation>
    <scope>NUCLEOTIDE SEQUENCE [LARGE SCALE GENOMIC DNA]</scope>
</reference>